<gene>
    <name evidence="1" type="ORF">OESDEN_15754</name>
</gene>
<dbReference type="Proteomes" id="UP000053660">
    <property type="component" value="Unassembled WGS sequence"/>
</dbReference>
<protein>
    <submittedName>
        <fullName evidence="1">Uncharacterized protein</fullName>
    </submittedName>
</protein>
<name>A0A0B1SMT7_OESDE</name>
<proteinExistence type="predicted"/>
<accession>A0A0B1SMT7</accession>
<organism evidence="1 2">
    <name type="scientific">Oesophagostomum dentatum</name>
    <name type="common">Nodular worm</name>
    <dbReference type="NCBI Taxonomy" id="61180"/>
    <lineage>
        <taxon>Eukaryota</taxon>
        <taxon>Metazoa</taxon>
        <taxon>Ecdysozoa</taxon>
        <taxon>Nematoda</taxon>
        <taxon>Chromadorea</taxon>
        <taxon>Rhabditida</taxon>
        <taxon>Rhabditina</taxon>
        <taxon>Rhabditomorpha</taxon>
        <taxon>Strongyloidea</taxon>
        <taxon>Strongylidae</taxon>
        <taxon>Oesophagostomum</taxon>
    </lineage>
</organism>
<reference evidence="1 2" key="1">
    <citation type="submission" date="2014-03" db="EMBL/GenBank/DDBJ databases">
        <title>Draft genome of the hookworm Oesophagostomum dentatum.</title>
        <authorList>
            <person name="Mitreva M."/>
        </authorList>
    </citation>
    <scope>NUCLEOTIDE SEQUENCE [LARGE SCALE GENOMIC DNA]</scope>
    <source>
        <strain evidence="1 2">OD-Hann</strain>
    </source>
</reference>
<sequence>MLGRQRAALQVPEGFALLRTAAFERSVDVEQAKLQSSHLLDLVLVGSGHIEETVPLLPRSLVVIEFHSETAKC</sequence>
<dbReference type="AlphaFoldDB" id="A0A0B1SMT7"/>
<evidence type="ECO:0000313" key="2">
    <source>
        <dbReference type="Proteomes" id="UP000053660"/>
    </source>
</evidence>
<evidence type="ECO:0000313" key="1">
    <source>
        <dbReference type="EMBL" id="KHJ84530.1"/>
    </source>
</evidence>
<dbReference type="EMBL" id="KN568076">
    <property type="protein sequence ID" value="KHJ84530.1"/>
    <property type="molecule type" value="Genomic_DNA"/>
</dbReference>
<keyword evidence="2" id="KW-1185">Reference proteome</keyword>